<dbReference type="FunFam" id="3.40.50.720:FF:000084">
    <property type="entry name" value="Short-chain dehydrogenase reductase"/>
    <property type="match status" value="1"/>
</dbReference>
<keyword evidence="2" id="KW-0560">Oxidoreductase</keyword>
<evidence type="ECO:0000313" key="3">
    <source>
        <dbReference type="EMBL" id="SVB05604.1"/>
    </source>
</evidence>
<dbReference type="SUPFAM" id="SSF51735">
    <property type="entry name" value="NAD(P)-binding Rossmann-fold domains"/>
    <property type="match status" value="1"/>
</dbReference>
<comment type="similarity">
    <text evidence="1">Belongs to the short-chain dehydrogenases/reductases (SDR) family.</text>
</comment>
<dbReference type="PRINTS" id="PR00081">
    <property type="entry name" value="GDHRDH"/>
</dbReference>
<accession>A0A382AW64</accession>
<evidence type="ECO:0008006" key="4">
    <source>
        <dbReference type="Google" id="ProtNLM"/>
    </source>
</evidence>
<evidence type="ECO:0000256" key="2">
    <source>
        <dbReference type="ARBA" id="ARBA00023002"/>
    </source>
</evidence>
<dbReference type="GO" id="GO:0016491">
    <property type="term" value="F:oxidoreductase activity"/>
    <property type="evidence" value="ECO:0007669"/>
    <property type="project" value="UniProtKB-KW"/>
</dbReference>
<protein>
    <recommendedName>
        <fullName evidence="4">Short-chain dehydrogenase</fullName>
    </recommendedName>
</protein>
<dbReference type="CDD" id="cd05233">
    <property type="entry name" value="SDR_c"/>
    <property type="match status" value="1"/>
</dbReference>
<evidence type="ECO:0000256" key="1">
    <source>
        <dbReference type="ARBA" id="ARBA00006484"/>
    </source>
</evidence>
<dbReference type="Gene3D" id="3.40.50.720">
    <property type="entry name" value="NAD(P)-binding Rossmann-like Domain"/>
    <property type="match status" value="1"/>
</dbReference>
<dbReference type="PANTHER" id="PTHR43669:SF3">
    <property type="entry name" value="ALCOHOL DEHYDROGENASE, PUTATIVE (AFU_ORTHOLOGUE AFUA_3G03445)-RELATED"/>
    <property type="match status" value="1"/>
</dbReference>
<dbReference type="EMBL" id="UINC01027044">
    <property type="protein sequence ID" value="SVB05604.1"/>
    <property type="molecule type" value="Genomic_DNA"/>
</dbReference>
<name>A0A382AW64_9ZZZZ</name>
<dbReference type="InterPro" id="IPR002347">
    <property type="entry name" value="SDR_fam"/>
</dbReference>
<gene>
    <name evidence="3" type="ORF">METZ01_LOCUS158458</name>
</gene>
<reference evidence="3" key="1">
    <citation type="submission" date="2018-05" db="EMBL/GenBank/DDBJ databases">
        <authorList>
            <person name="Lanie J.A."/>
            <person name="Ng W.-L."/>
            <person name="Kazmierczak K.M."/>
            <person name="Andrzejewski T.M."/>
            <person name="Davidsen T.M."/>
            <person name="Wayne K.J."/>
            <person name="Tettelin H."/>
            <person name="Glass J.I."/>
            <person name="Rusch D."/>
            <person name="Podicherti R."/>
            <person name="Tsui H.-C.T."/>
            <person name="Winkler M.E."/>
        </authorList>
    </citation>
    <scope>NUCLEOTIDE SEQUENCE</scope>
</reference>
<sequence>MQFQDKVAVVTGGASGIGAACCRNFSERGAKVVVADLNGEGAKAVAAEFGGLGVACNVGDKGEVNALVDAAEKSYGPIDIFFNNAGINSGREILNTDLSVWQDQWQVNVMAHVYAVRAVLPGMIEQGTGYLLHTASMAGILMSHGNLPYTVSKHAVVGLAEYLSVTHHHEGIRVSLLAPLGVRTPMLGDTDKPFARTAAGPIKEPEEVAEQVATAVEEERFLILTDGIAQTWMNYKTNDLERWLKGMRRMNDKLQSMGGRDP</sequence>
<dbReference type="AlphaFoldDB" id="A0A382AW64"/>
<dbReference type="Pfam" id="PF00106">
    <property type="entry name" value="adh_short"/>
    <property type="match status" value="1"/>
</dbReference>
<proteinExistence type="inferred from homology"/>
<dbReference type="PROSITE" id="PS51257">
    <property type="entry name" value="PROKAR_LIPOPROTEIN"/>
    <property type="match status" value="1"/>
</dbReference>
<dbReference type="InterPro" id="IPR036291">
    <property type="entry name" value="NAD(P)-bd_dom_sf"/>
</dbReference>
<dbReference type="PANTHER" id="PTHR43669">
    <property type="entry name" value="5-KETO-D-GLUCONATE 5-REDUCTASE"/>
    <property type="match status" value="1"/>
</dbReference>
<organism evidence="3">
    <name type="scientific">marine metagenome</name>
    <dbReference type="NCBI Taxonomy" id="408172"/>
    <lineage>
        <taxon>unclassified sequences</taxon>
        <taxon>metagenomes</taxon>
        <taxon>ecological metagenomes</taxon>
    </lineage>
</organism>
<dbReference type="PRINTS" id="PR00080">
    <property type="entry name" value="SDRFAMILY"/>
</dbReference>